<reference evidence="1 2" key="1">
    <citation type="submission" date="2020-08" db="EMBL/GenBank/DDBJ databases">
        <title>Genomic Encyclopedia of Type Strains, Phase IV (KMG-IV): sequencing the most valuable type-strain genomes for metagenomic binning, comparative biology and taxonomic classification.</title>
        <authorList>
            <person name="Goeker M."/>
        </authorList>
    </citation>
    <scope>NUCLEOTIDE SEQUENCE [LARGE SCALE GENOMIC DNA]</scope>
    <source>
        <strain evidence="1 2">DSM 29007</strain>
    </source>
</reference>
<dbReference type="EMBL" id="JACHIA010000001">
    <property type="protein sequence ID" value="MBB6068599.1"/>
    <property type="molecule type" value="Genomic_DNA"/>
</dbReference>
<dbReference type="PANTHER" id="PTHR45947">
    <property type="entry name" value="SULFOQUINOVOSYL TRANSFERASE SQD2"/>
    <property type="match status" value="1"/>
</dbReference>
<dbReference type="Pfam" id="PF13692">
    <property type="entry name" value="Glyco_trans_1_4"/>
    <property type="match status" value="1"/>
</dbReference>
<gene>
    <name evidence="1" type="ORF">HNQ61_000210</name>
</gene>
<keyword evidence="1" id="KW-0808">Transferase</keyword>
<name>A0A841GQW1_9BACT</name>
<dbReference type="SUPFAM" id="SSF53756">
    <property type="entry name" value="UDP-Glycosyltransferase/glycogen phosphorylase"/>
    <property type="match status" value="1"/>
</dbReference>
<protein>
    <submittedName>
        <fullName evidence="1">Glycosyltransferase involved in cell wall biosynthesis</fullName>
    </submittedName>
</protein>
<comment type="caution">
    <text evidence="1">The sequence shown here is derived from an EMBL/GenBank/DDBJ whole genome shotgun (WGS) entry which is preliminary data.</text>
</comment>
<accession>A0A841GQW1</accession>
<dbReference type="Gene3D" id="3.40.50.2000">
    <property type="entry name" value="Glycogen Phosphorylase B"/>
    <property type="match status" value="2"/>
</dbReference>
<dbReference type="AlphaFoldDB" id="A0A841GQW1"/>
<dbReference type="CDD" id="cd03801">
    <property type="entry name" value="GT4_PimA-like"/>
    <property type="match status" value="1"/>
</dbReference>
<dbReference type="InterPro" id="IPR050194">
    <property type="entry name" value="Glycosyltransferase_grp1"/>
</dbReference>
<evidence type="ECO:0000313" key="2">
    <source>
        <dbReference type="Proteomes" id="UP000582837"/>
    </source>
</evidence>
<proteinExistence type="predicted"/>
<dbReference type="PANTHER" id="PTHR45947:SF3">
    <property type="entry name" value="SULFOQUINOVOSYL TRANSFERASE SQD2"/>
    <property type="match status" value="1"/>
</dbReference>
<dbReference type="Proteomes" id="UP000582837">
    <property type="component" value="Unassembled WGS sequence"/>
</dbReference>
<evidence type="ECO:0000313" key="1">
    <source>
        <dbReference type="EMBL" id="MBB6068599.1"/>
    </source>
</evidence>
<dbReference type="GO" id="GO:0016757">
    <property type="term" value="F:glycosyltransferase activity"/>
    <property type="evidence" value="ECO:0007669"/>
    <property type="project" value="TreeGrafter"/>
</dbReference>
<organism evidence="1 2">
    <name type="scientific">Longimicrobium terrae</name>
    <dbReference type="NCBI Taxonomy" id="1639882"/>
    <lineage>
        <taxon>Bacteria</taxon>
        <taxon>Pseudomonadati</taxon>
        <taxon>Gemmatimonadota</taxon>
        <taxon>Longimicrobiia</taxon>
        <taxon>Longimicrobiales</taxon>
        <taxon>Longimicrobiaceae</taxon>
        <taxon>Longimicrobium</taxon>
    </lineage>
</organism>
<sequence>MKPAVSGGRRGWVTMFNGSRDGYQVPLALAEAGMLEALVTDWYSPLDRGWFGGLAARLPAGLRGYLARRHAPGLPSSRVRSRRGEAVRQMLGIGSHETGDARLGAWAGRLASRRGAGLLAYSYYAHAAFSAYPAGSGPRVLFQVHPHPASLRRLFEEEMALAGGMVATLADEEEMTASPARFRQLSEEPGMAEHCFVASAFTRRTLVENGVHPDRVTVIPYGVDLERFQPPAAPPLGPLRVLFVGQMVQRKGLRYLLEAWKRAALPDAELVLAGRGRMDDELLAQYAGLFRLERDAGPDRLRELYQESDICCVPSLAEGFGLVYLESLACGTPVIGTDNTGAADLVRDGQEGFVVPIRDTDALVDRLRWCHANRDELAAMRTLARRRAEEHSWPAFRRALVAGLRALDTGAHPG</sequence>
<keyword evidence="2" id="KW-1185">Reference proteome</keyword>
<dbReference type="RefSeq" id="WP_170030820.1">
    <property type="nucleotide sequence ID" value="NZ_JABDTL010000001.1"/>
</dbReference>